<proteinExistence type="predicted"/>
<sequence>MGIELTSPDGTELVAEVTGSGPPVVFVHGSNGGLESWADIGARLTGYQVVRYARRNHQPSGVGPAPNSFTVEADDLQTVLGSVGRAHVVGGSYGATVALHAARADADRIASLALFEPPILLSGAHLIPVIEHYQRLFTTVRYADALELFLREAARIPAAVLADGPPIPDDPVAAMGALADLEAMAGDGTDTAHWADIDMPVLLMQGGQSWSPLPEGMDLLAAELPHAERVVWPDQSHFATATVPDLVAAALQAFFDSRCHTRLA</sequence>
<accession>A0A6H0S7N0</accession>
<keyword evidence="1 3" id="KW-0378">Hydrolase</keyword>
<dbReference type="EMBL" id="CP038799">
    <property type="protein sequence ID" value="QIV82355.1"/>
    <property type="molecule type" value="Genomic_DNA"/>
</dbReference>
<feature type="domain" description="AB hydrolase-1" evidence="2">
    <location>
        <begin position="22"/>
        <end position="239"/>
    </location>
</feature>
<dbReference type="AlphaFoldDB" id="A0A6H0S7N0"/>
<dbReference type="Gene3D" id="3.40.50.1820">
    <property type="entry name" value="alpha/beta hydrolase"/>
    <property type="match status" value="1"/>
</dbReference>
<dbReference type="RefSeq" id="WP_168142875.1">
    <property type="nucleotide sequence ID" value="NZ_CP038799.1"/>
</dbReference>
<dbReference type="GO" id="GO:0016020">
    <property type="term" value="C:membrane"/>
    <property type="evidence" value="ECO:0007669"/>
    <property type="project" value="TreeGrafter"/>
</dbReference>
<dbReference type="SUPFAM" id="SSF53474">
    <property type="entry name" value="alpha/beta-Hydrolases"/>
    <property type="match status" value="1"/>
</dbReference>
<dbReference type="GO" id="GO:0016787">
    <property type="term" value="F:hydrolase activity"/>
    <property type="evidence" value="ECO:0007669"/>
    <property type="project" value="UniProtKB-KW"/>
</dbReference>
<dbReference type="PANTHER" id="PTHR43798">
    <property type="entry name" value="MONOACYLGLYCEROL LIPASE"/>
    <property type="match status" value="1"/>
</dbReference>
<organism evidence="3 4">
    <name type="scientific">Mycolicibacterium frederiksbergense</name>
    <dbReference type="NCBI Taxonomy" id="117567"/>
    <lineage>
        <taxon>Bacteria</taxon>
        <taxon>Bacillati</taxon>
        <taxon>Actinomycetota</taxon>
        <taxon>Actinomycetes</taxon>
        <taxon>Mycobacteriales</taxon>
        <taxon>Mycobacteriaceae</taxon>
        <taxon>Mycolicibacterium</taxon>
    </lineage>
</organism>
<dbReference type="PANTHER" id="PTHR43798:SF31">
    <property type="entry name" value="AB HYDROLASE SUPERFAMILY PROTEIN YCLE"/>
    <property type="match status" value="1"/>
</dbReference>
<keyword evidence="4" id="KW-1185">Reference proteome</keyword>
<evidence type="ECO:0000256" key="1">
    <source>
        <dbReference type="ARBA" id="ARBA00022801"/>
    </source>
</evidence>
<dbReference type="Proteomes" id="UP000501849">
    <property type="component" value="Chromosome"/>
</dbReference>
<dbReference type="InterPro" id="IPR029058">
    <property type="entry name" value="AB_hydrolase_fold"/>
</dbReference>
<reference evidence="3 4" key="1">
    <citation type="submission" date="2019-04" db="EMBL/GenBank/DDBJ databases">
        <title>Draft, Whole-Genome Sequence of the Anthracene-degrading Mycobacterium frederiksbergense LB501T, Isolated from a Polycyclic Aromatic Hydrocarbon (PAH)-Contaminated Soil.</title>
        <authorList>
            <person name="Augelletti F."/>
        </authorList>
    </citation>
    <scope>NUCLEOTIDE SEQUENCE [LARGE SCALE GENOMIC DNA]</scope>
    <source>
        <strain evidence="3 4">LB 501T</strain>
    </source>
</reference>
<gene>
    <name evidence="3" type="ORF">EXE63_16810</name>
</gene>
<evidence type="ECO:0000313" key="4">
    <source>
        <dbReference type="Proteomes" id="UP000501849"/>
    </source>
</evidence>
<dbReference type="InterPro" id="IPR050266">
    <property type="entry name" value="AB_hydrolase_sf"/>
</dbReference>
<dbReference type="Pfam" id="PF00561">
    <property type="entry name" value="Abhydrolase_1"/>
    <property type="match status" value="1"/>
</dbReference>
<evidence type="ECO:0000313" key="3">
    <source>
        <dbReference type="EMBL" id="QIV82355.1"/>
    </source>
</evidence>
<dbReference type="InterPro" id="IPR000073">
    <property type="entry name" value="AB_hydrolase_1"/>
</dbReference>
<protein>
    <submittedName>
        <fullName evidence="3">Alpha/beta hydrolase</fullName>
    </submittedName>
</protein>
<dbReference type="KEGG" id="mfre:EXE63_16810"/>
<name>A0A6H0S7N0_9MYCO</name>
<evidence type="ECO:0000259" key="2">
    <source>
        <dbReference type="Pfam" id="PF00561"/>
    </source>
</evidence>